<dbReference type="InterPro" id="IPR029055">
    <property type="entry name" value="Ntn_hydrolases_N"/>
</dbReference>
<dbReference type="Proteomes" id="UP000199627">
    <property type="component" value="Unassembled WGS sequence"/>
</dbReference>
<organism evidence="5 6">
    <name type="scientific">Chryseobacterium soldanellicola</name>
    <dbReference type="NCBI Taxonomy" id="311333"/>
    <lineage>
        <taxon>Bacteria</taxon>
        <taxon>Pseudomonadati</taxon>
        <taxon>Bacteroidota</taxon>
        <taxon>Flavobacteriia</taxon>
        <taxon>Flavobacteriales</taxon>
        <taxon>Weeksellaceae</taxon>
        <taxon>Chryseobacterium group</taxon>
        <taxon>Chryseobacterium</taxon>
    </lineage>
</organism>
<dbReference type="EC" id="6.3.5.4" evidence="2"/>
<gene>
    <name evidence="5" type="ORF">SAMN05421664_1845</name>
</gene>
<comment type="pathway">
    <text evidence="1">Amino-acid biosynthesis; L-asparagine biosynthesis; L-asparagine from L-aspartate (L-Gln route): step 1/1.</text>
</comment>
<dbReference type="PANTHER" id="PTHR43284:SF1">
    <property type="entry name" value="ASPARAGINE SYNTHETASE"/>
    <property type="match status" value="1"/>
</dbReference>
<dbReference type="SUPFAM" id="SSF56235">
    <property type="entry name" value="N-terminal nucleophile aminohydrolases (Ntn hydrolases)"/>
    <property type="match status" value="1"/>
</dbReference>
<evidence type="ECO:0000256" key="1">
    <source>
        <dbReference type="ARBA" id="ARBA00005187"/>
    </source>
</evidence>
<dbReference type="AlphaFoldDB" id="A0A1H1BFB6"/>
<protein>
    <recommendedName>
        <fullName evidence="2">asparagine synthase (glutamine-hydrolyzing)</fullName>
        <ecNumber evidence="2">6.3.5.4</ecNumber>
    </recommendedName>
</protein>
<evidence type="ECO:0000256" key="2">
    <source>
        <dbReference type="ARBA" id="ARBA00012737"/>
    </source>
</evidence>
<evidence type="ECO:0000259" key="4">
    <source>
        <dbReference type="Pfam" id="PF00733"/>
    </source>
</evidence>
<sequence>MSKGFSAFIGNQQVQINAFFEGKKYDSVFLETDSVDILLEGIVLNKKDLVQKNSAPDFEDFLLKSYEKNNWRVIQQLEGEFRGCIWDKNENKILIFTNPTSTQRVFYSKMNDQIFIDSDLVRLADTIKSKGISIHPDISSFYELLTIGNLLENKTPIQNIYKVEDSHFLEIDLNTLFVKEIEYFNISEIPYYNKSKEKAVDDLHEVFTEAVKMEYEKDIELGTSHLALLSGGLDSRMAMFYAIKNNLKPDLAVCFSQSGYLDEKISRKIASDYNINYKFIPLDKGSFLKKIDELTRLSEGTSLYTGGIHVSYALDQLQFDNFSIFHGGQIGDGILGGFNLEPNKKTPSLKRIIVNENFLPKIQSELDNVLKKYEKEEIFLLKNLAYNRTVLGAQVMHQKGYLISPFMTKDFIKLSISFPEDWKYKQKLYLEWLSKHCKDAEKYIWEKTLTKPGAQWKMRLGEKFLKNGYLFFYKKILKSPEKASMYPYQYYYDSSPEIQQYYQEYFDENIDRLENYKELRDEMTELFSSKVFYHKSQAINILSIFKLYF</sequence>
<evidence type="ECO:0000256" key="3">
    <source>
        <dbReference type="ARBA" id="ARBA00048741"/>
    </source>
</evidence>
<keyword evidence="6" id="KW-1185">Reference proteome</keyword>
<dbReference type="GO" id="GO:0004066">
    <property type="term" value="F:asparagine synthase (glutamine-hydrolyzing) activity"/>
    <property type="evidence" value="ECO:0007669"/>
    <property type="project" value="UniProtKB-EC"/>
</dbReference>
<comment type="catalytic activity">
    <reaction evidence="3">
        <text>L-aspartate + L-glutamine + ATP + H2O = L-asparagine + L-glutamate + AMP + diphosphate + H(+)</text>
        <dbReference type="Rhea" id="RHEA:12228"/>
        <dbReference type="ChEBI" id="CHEBI:15377"/>
        <dbReference type="ChEBI" id="CHEBI:15378"/>
        <dbReference type="ChEBI" id="CHEBI:29985"/>
        <dbReference type="ChEBI" id="CHEBI:29991"/>
        <dbReference type="ChEBI" id="CHEBI:30616"/>
        <dbReference type="ChEBI" id="CHEBI:33019"/>
        <dbReference type="ChEBI" id="CHEBI:58048"/>
        <dbReference type="ChEBI" id="CHEBI:58359"/>
        <dbReference type="ChEBI" id="CHEBI:456215"/>
        <dbReference type="EC" id="6.3.5.4"/>
    </reaction>
</comment>
<dbReference type="EMBL" id="FNKL01000002">
    <property type="protein sequence ID" value="SDQ50553.1"/>
    <property type="molecule type" value="Genomic_DNA"/>
</dbReference>
<reference evidence="6" key="1">
    <citation type="submission" date="2016-10" db="EMBL/GenBank/DDBJ databases">
        <authorList>
            <person name="Varghese N."/>
            <person name="Submissions S."/>
        </authorList>
    </citation>
    <scope>NUCLEOTIDE SEQUENCE [LARGE SCALE GENOMIC DNA]</scope>
    <source>
        <strain evidence="6">DSM 17072</strain>
    </source>
</reference>
<dbReference type="Gene3D" id="3.40.50.620">
    <property type="entry name" value="HUPs"/>
    <property type="match status" value="1"/>
</dbReference>
<dbReference type="InterPro" id="IPR051786">
    <property type="entry name" value="ASN_synthetase/amidase"/>
</dbReference>
<dbReference type="OrthoDB" id="1551487at2"/>
<evidence type="ECO:0000313" key="5">
    <source>
        <dbReference type="EMBL" id="SDQ50553.1"/>
    </source>
</evidence>
<feature type="domain" description="Asparagine synthetase" evidence="4">
    <location>
        <begin position="203"/>
        <end position="346"/>
    </location>
</feature>
<dbReference type="RefSeq" id="WP_089755425.1">
    <property type="nucleotide sequence ID" value="NZ_FNKL01000002.1"/>
</dbReference>
<dbReference type="PANTHER" id="PTHR43284">
    <property type="entry name" value="ASPARAGINE SYNTHETASE (GLUTAMINE-HYDROLYZING)"/>
    <property type="match status" value="1"/>
</dbReference>
<dbReference type="InterPro" id="IPR001962">
    <property type="entry name" value="Asn_synthase"/>
</dbReference>
<dbReference type="GO" id="GO:0006529">
    <property type="term" value="P:asparagine biosynthetic process"/>
    <property type="evidence" value="ECO:0007669"/>
    <property type="project" value="InterPro"/>
</dbReference>
<dbReference type="STRING" id="311333.SAMN05421664_1845"/>
<dbReference type="Pfam" id="PF00733">
    <property type="entry name" value="Asn_synthase"/>
    <property type="match status" value="1"/>
</dbReference>
<dbReference type="Gene3D" id="3.60.20.10">
    <property type="entry name" value="Glutamine Phosphoribosylpyrophosphate, subunit 1, domain 1"/>
    <property type="match status" value="1"/>
</dbReference>
<name>A0A1H1BFB6_9FLAO</name>
<accession>A0A1H1BFB6</accession>
<proteinExistence type="predicted"/>
<dbReference type="SUPFAM" id="SSF52402">
    <property type="entry name" value="Adenine nucleotide alpha hydrolases-like"/>
    <property type="match status" value="1"/>
</dbReference>
<dbReference type="InterPro" id="IPR014729">
    <property type="entry name" value="Rossmann-like_a/b/a_fold"/>
</dbReference>
<evidence type="ECO:0000313" key="6">
    <source>
        <dbReference type="Proteomes" id="UP000199627"/>
    </source>
</evidence>